<evidence type="ECO:0000313" key="2">
    <source>
        <dbReference type="Proteomes" id="UP001215598"/>
    </source>
</evidence>
<keyword evidence="2" id="KW-1185">Reference proteome</keyword>
<dbReference type="AlphaFoldDB" id="A0AAD7I9Q5"/>
<gene>
    <name evidence="1" type="ORF">B0H16DRAFT_107368</name>
</gene>
<reference evidence="1" key="1">
    <citation type="submission" date="2023-03" db="EMBL/GenBank/DDBJ databases">
        <title>Massive genome expansion in bonnet fungi (Mycena s.s.) driven by repeated elements and novel gene families across ecological guilds.</title>
        <authorList>
            <consortium name="Lawrence Berkeley National Laboratory"/>
            <person name="Harder C.B."/>
            <person name="Miyauchi S."/>
            <person name="Viragh M."/>
            <person name="Kuo A."/>
            <person name="Thoen E."/>
            <person name="Andreopoulos B."/>
            <person name="Lu D."/>
            <person name="Skrede I."/>
            <person name="Drula E."/>
            <person name="Henrissat B."/>
            <person name="Morin E."/>
            <person name="Kohler A."/>
            <person name="Barry K."/>
            <person name="LaButti K."/>
            <person name="Morin E."/>
            <person name="Salamov A."/>
            <person name="Lipzen A."/>
            <person name="Mereny Z."/>
            <person name="Hegedus B."/>
            <person name="Baldrian P."/>
            <person name="Stursova M."/>
            <person name="Weitz H."/>
            <person name="Taylor A."/>
            <person name="Grigoriev I.V."/>
            <person name="Nagy L.G."/>
            <person name="Martin F."/>
            <person name="Kauserud H."/>
        </authorList>
    </citation>
    <scope>NUCLEOTIDE SEQUENCE</scope>
    <source>
        <strain evidence="1">CBHHK182m</strain>
    </source>
</reference>
<dbReference type="EMBL" id="JARKIB010000117">
    <property type="protein sequence ID" value="KAJ7737381.1"/>
    <property type="molecule type" value="Genomic_DNA"/>
</dbReference>
<sequence>MLSQAADQNTVIEFNTPHIHANKLSLPRTFILLLESSAPLFRRQCQHSATPHLVQILSPILTVVSPLTFPSPLSPVSDSILMVSSPSARIRVKSSYLRFNDQAHWHLNHLTEYKHPLIASSPHSRLIHVVYPSADSPPTVLVFRTAMCATYGETLICILRVQSTPRPRRVERLNSYSLEFLISADRASFCNLHCVWTILRGLPRFEKPCLFLE</sequence>
<accession>A0AAD7I9Q5</accession>
<evidence type="ECO:0000313" key="1">
    <source>
        <dbReference type="EMBL" id="KAJ7737381.1"/>
    </source>
</evidence>
<protein>
    <submittedName>
        <fullName evidence="1">Uncharacterized protein</fullName>
    </submittedName>
</protein>
<dbReference type="Proteomes" id="UP001215598">
    <property type="component" value="Unassembled WGS sequence"/>
</dbReference>
<proteinExistence type="predicted"/>
<comment type="caution">
    <text evidence="1">The sequence shown here is derived from an EMBL/GenBank/DDBJ whole genome shotgun (WGS) entry which is preliminary data.</text>
</comment>
<name>A0AAD7I9Q5_9AGAR</name>
<organism evidence="1 2">
    <name type="scientific">Mycena metata</name>
    <dbReference type="NCBI Taxonomy" id="1033252"/>
    <lineage>
        <taxon>Eukaryota</taxon>
        <taxon>Fungi</taxon>
        <taxon>Dikarya</taxon>
        <taxon>Basidiomycota</taxon>
        <taxon>Agaricomycotina</taxon>
        <taxon>Agaricomycetes</taxon>
        <taxon>Agaricomycetidae</taxon>
        <taxon>Agaricales</taxon>
        <taxon>Marasmiineae</taxon>
        <taxon>Mycenaceae</taxon>
        <taxon>Mycena</taxon>
    </lineage>
</organism>